<evidence type="ECO:0000313" key="2">
    <source>
        <dbReference type="Proteomes" id="UP000516384"/>
    </source>
</evidence>
<dbReference type="InterPro" id="IPR029044">
    <property type="entry name" value="Nucleotide-diphossugar_trans"/>
</dbReference>
<dbReference type="Gene3D" id="3.90.550.10">
    <property type="entry name" value="Spore Coat Polysaccharide Biosynthesis Protein SpsA, Chain A"/>
    <property type="match status" value="1"/>
</dbReference>
<dbReference type="SUPFAM" id="SSF53448">
    <property type="entry name" value="Nucleotide-diphospho-sugar transferases"/>
    <property type="match status" value="1"/>
</dbReference>
<evidence type="ECO:0008006" key="3">
    <source>
        <dbReference type="Google" id="ProtNLM"/>
    </source>
</evidence>
<dbReference type="Pfam" id="PF03452">
    <property type="entry name" value="Anp1"/>
    <property type="match status" value="1"/>
</dbReference>
<dbReference type="EMBL" id="CP061172">
    <property type="protein sequence ID" value="QNR65528.1"/>
    <property type="molecule type" value="Genomic_DNA"/>
</dbReference>
<evidence type="ECO:0000313" key="1">
    <source>
        <dbReference type="EMBL" id="QNR65528.1"/>
    </source>
</evidence>
<accession>A0A7H0Y370</accession>
<sequence length="273" mass="31955">MVGYFIQPQILGSENINTPTVTIAAPIRNRAWILPVYLQHIHTIDYPKERIELLFVVNDSNDKSFDILNKFKKENKHIYKNIRIDLYNRNTPEDKRDVNVRNNFIYDHLSKLRNYIMSKTKTDHLMYIDTDILVQPDIINNLLKHKKDIISGLIWNGHITCPEKPYLYPNIMKLNSKGYFEHIVSNQVKNAPFLSSPTIMEVDLTGAVILLSRKVYKSVKYGFHPQGEDAYFCKMAQDKGFELFCDLSVFSNHIMSPEYLREFLNETKNDCLC</sequence>
<dbReference type="RefSeq" id="WP_190297417.1">
    <property type="nucleotide sequence ID" value="NZ_CP061172.1"/>
</dbReference>
<dbReference type="PANTHER" id="PTHR43083:SF6">
    <property type="entry name" value="MANNAN POLYMERASE COMPLEXES SUBUNIT MNN9"/>
    <property type="match status" value="1"/>
</dbReference>
<dbReference type="InterPro" id="IPR052086">
    <property type="entry name" value="Mannan_Polymerase_Subunit"/>
</dbReference>
<organism evidence="1 2">
    <name type="scientific">Paenibacillus peoriae</name>
    <dbReference type="NCBI Taxonomy" id="59893"/>
    <lineage>
        <taxon>Bacteria</taxon>
        <taxon>Bacillati</taxon>
        <taxon>Bacillota</taxon>
        <taxon>Bacilli</taxon>
        <taxon>Bacillales</taxon>
        <taxon>Paenibacillaceae</taxon>
        <taxon>Paenibacillus</taxon>
    </lineage>
</organism>
<proteinExistence type="predicted"/>
<dbReference type="AlphaFoldDB" id="A0A7H0Y370"/>
<dbReference type="PANTHER" id="PTHR43083">
    <property type="entry name" value="MANNAN POLYMERASE II"/>
    <property type="match status" value="1"/>
</dbReference>
<reference evidence="1 2" key="1">
    <citation type="submission" date="2020-09" db="EMBL/GenBank/DDBJ databases">
        <title>Characterization of Paenibacillus peoriae strain ZF390 with broad-spectrum antimicrobial activity as a potential biocontrol agent.</title>
        <authorList>
            <person name="Li L."/>
            <person name="Zhao Y."/>
            <person name="Li B."/>
            <person name="Xie X."/>
        </authorList>
    </citation>
    <scope>NUCLEOTIDE SEQUENCE [LARGE SCALE GENOMIC DNA]</scope>
    <source>
        <strain evidence="1 2">ZF390</strain>
    </source>
</reference>
<gene>
    <name evidence="1" type="ORF">IAQ67_16735</name>
</gene>
<dbReference type="Proteomes" id="UP000516384">
    <property type="component" value="Chromosome"/>
</dbReference>
<name>A0A7H0Y370_9BACL</name>
<protein>
    <recommendedName>
        <fullName evidence="3">Glycosyltransferase family 2 protein</fullName>
    </recommendedName>
</protein>